<keyword evidence="3 6" id="KW-1133">Transmembrane helix</keyword>
<evidence type="ECO:0000256" key="1">
    <source>
        <dbReference type="ARBA" id="ARBA00022475"/>
    </source>
</evidence>
<accession>A0A809SAH9</accession>
<sequence length="944" mass="105647">MNGDYEPRERLLQPGRGRRRNWFLIVGIGLIALVFLISSFAKPYTDYLWYVHDAGHPEVFTLAYQTRGVLFSLSFVFCVLLFALSFGRALSVGMVYLRMPASLSENVSAQLLGWIQAHAAGATKLAAVVLAFFSAIGFSREWPTYLLWRNAQTFGMDDPMFGKDIGFFVFQLPWWLAVLSFLSSVLLLCALATLGIYAGIAGIARLAKVELSKPAVRLHIGALIGLTLMAFGAYNLLSVYEYGLIDSPQFTGAGYAAAFKMKVHYALAALTVLLGAATIVSAKFVRHYRIPVYGLGGIAAVYLLGLQMTPAILQRVYVEPNKLQVESPYAERAIKMTRWAYGLDRIDVRQTDVREEPTPDELVASQATLQGMRLWDPEVLRQCIETIQTLRPYYKFHDVDVDRYIIDGKPTLVMLSPRDIDIDGLATSARAWLNTTLQYTHGYGVTVSPVNTSTPSGEPTFLVKDMPPKAPPELKLDRPQLYFSDKRDAFGGLRDDYALVNTKVEEFEYPSEEGDKYTRSTSGRGVPVSGMLSRLAFSLVNADGNLLVSPNITPETRLLYRRNVIQRCQLIYPFLQFDDDPYIVIHEGRIVWILDAYITTGMVPYSARIQGSGGPINYIRNSVKVTIDAYTGNTTAYAMEPDNAILKAYRMIYPKLISDVDKMPSGLYSHIRYAEDMFMLQAYQLTQYHVTDPVQFLNNSDAWEMPTEIGRSGARVNMEAYYVLLQQSDSERLKFALILPFTPRLKQNMSGWLTALCDPDDYGKMILYKYPKGSNMYGPAQMEADFNQDAEIANINKLLNTEQSEIVPGNLIVMPVGKSVLYVKPLFLRSKSAGIQPIPQLRKVILAVRGRVVVGNTYEEAFSRLFGDTSALGTAETQRPSEEPKGQPSKPAEPQVDTTGLSEIRNVLKLMDEAEAALREGDLATYASKMREARSRLEESLRPR</sequence>
<keyword evidence="1" id="KW-1003">Cell membrane</keyword>
<proteinExistence type="predicted"/>
<name>A0A809SAH9_9BACT</name>
<keyword evidence="2 6" id="KW-0812">Transmembrane</keyword>
<dbReference type="AlphaFoldDB" id="A0A809SAH9"/>
<dbReference type="GO" id="GO:0016020">
    <property type="term" value="C:membrane"/>
    <property type="evidence" value="ECO:0007669"/>
    <property type="project" value="InterPro"/>
</dbReference>
<dbReference type="Pfam" id="PF03699">
    <property type="entry name" value="UPF0182"/>
    <property type="match status" value="1"/>
</dbReference>
<feature type="transmembrane region" description="Helical" evidence="6">
    <location>
        <begin position="111"/>
        <end position="138"/>
    </location>
</feature>
<dbReference type="InterPro" id="IPR005372">
    <property type="entry name" value="UPF0182"/>
</dbReference>
<dbReference type="PANTHER" id="PTHR39344">
    <property type="entry name" value="UPF0182 PROTEIN SLL1060"/>
    <property type="match status" value="1"/>
</dbReference>
<feature type="transmembrane region" description="Helical" evidence="6">
    <location>
        <begin position="69"/>
        <end position="90"/>
    </location>
</feature>
<feature type="transmembrane region" description="Helical" evidence="6">
    <location>
        <begin position="216"/>
        <end position="237"/>
    </location>
</feature>
<feature type="transmembrane region" description="Helical" evidence="6">
    <location>
        <begin position="21"/>
        <end position="41"/>
    </location>
</feature>
<evidence type="ECO:0000256" key="2">
    <source>
        <dbReference type="ARBA" id="ARBA00022692"/>
    </source>
</evidence>
<dbReference type="EMBL" id="AP021858">
    <property type="protein sequence ID" value="BBO24321.1"/>
    <property type="molecule type" value="Genomic_DNA"/>
</dbReference>
<gene>
    <name evidence="7" type="ORF">NPRO_19160</name>
</gene>
<evidence type="ECO:0000256" key="3">
    <source>
        <dbReference type="ARBA" id="ARBA00022989"/>
    </source>
</evidence>
<feature type="transmembrane region" description="Helical" evidence="6">
    <location>
        <begin position="265"/>
        <end position="285"/>
    </location>
</feature>
<evidence type="ECO:0000256" key="5">
    <source>
        <dbReference type="SAM" id="MobiDB-lite"/>
    </source>
</evidence>
<evidence type="ECO:0000313" key="8">
    <source>
        <dbReference type="Proteomes" id="UP000662873"/>
    </source>
</evidence>
<keyword evidence="4 6" id="KW-0472">Membrane</keyword>
<dbReference type="PANTHER" id="PTHR39344:SF1">
    <property type="entry name" value="UPF0182 PROTEIN SLL1060"/>
    <property type="match status" value="1"/>
</dbReference>
<protein>
    <submittedName>
        <fullName evidence="7">Uncharacterized protein</fullName>
    </submittedName>
</protein>
<feature type="region of interest" description="Disordered" evidence="5">
    <location>
        <begin position="869"/>
        <end position="899"/>
    </location>
</feature>
<dbReference type="GO" id="GO:0005576">
    <property type="term" value="C:extracellular region"/>
    <property type="evidence" value="ECO:0007669"/>
    <property type="project" value="TreeGrafter"/>
</dbReference>
<evidence type="ECO:0000313" key="7">
    <source>
        <dbReference type="EMBL" id="BBO24321.1"/>
    </source>
</evidence>
<evidence type="ECO:0000256" key="4">
    <source>
        <dbReference type="ARBA" id="ARBA00023136"/>
    </source>
</evidence>
<dbReference type="Proteomes" id="UP000662873">
    <property type="component" value="Chromosome"/>
</dbReference>
<organism evidence="7 8">
    <name type="scientific">Candidatus Nitrosymbiomonas proteolyticus</name>
    <dbReference type="NCBI Taxonomy" id="2608984"/>
    <lineage>
        <taxon>Bacteria</taxon>
        <taxon>Bacillati</taxon>
        <taxon>Armatimonadota</taxon>
        <taxon>Armatimonadota incertae sedis</taxon>
        <taxon>Candidatus Nitrosymbiomonas</taxon>
    </lineage>
</organism>
<feature type="transmembrane region" description="Helical" evidence="6">
    <location>
        <begin position="174"/>
        <end position="204"/>
    </location>
</feature>
<evidence type="ECO:0000256" key="6">
    <source>
        <dbReference type="SAM" id="Phobius"/>
    </source>
</evidence>
<feature type="transmembrane region" description="Helical" evidence="6">
    <location>
        <begin position="292"/>
        <end position="313"/>
    </location>
</feature>
<dbReference type="KEGG" id="npy:NPRO_19160"/>
<reference evidence="7" key="1">
    <citation type="journal article" name="DNA Res.">
        <title>The physiological potential of anammox bacteria as revealed by their core genome structure.</title>
        <authorList>
            <person name="Okubo T."/>
            <person name="Toyoda A."/>
            <person name="Fukuhara K."/>
            <person name="Uchiyama I."/>
            <person name="Harigaya Y."/>
            <person name="Kuroiwa M."/>
            <person name="Suzuki T."/>
            <person name="Murakami Y."/>
            <person name="Suwa Y."/>
            <person name="Takami H."/>
        </authorList>
    </citation>
    <scope>NUCLEOTIDE SEQUENCE</scope>
    <source>
        <strain evidence="7">317325-2</strain>
    </source>
</reference>